<sequence length="143" mass="16176">MVIPSQFQIKRDMNSSVILEEGSCKNTRTRNIRKSDRQSRMNWFLECMYYNQRLSLYAQKKFRKLQCFMISGHVSNPKCFFDHSSSIKGGISMGLVCRTPAETLCCTFGIMGGAVASLILKFAKVTEEIGSKADREDPDVEGV</sequence>
<name>A0A915KAR8_ROMCU</name>
<evidence type="ECO:0000313" key="1">
    <source>
        <dbReference type="Proteomes" id="UP000887565"/>
    </source>
</evidence>
<evidence type="ECO:0000313" key="2">
    <source>
        <dbReference type="WBParaSite" id="nRc.2.0.1.t35450-RA"/>
    </source>
</evidence>
<protein>
    <submittedName>
        <fullName evidence="2">Uncharacterized protein</fullName>
    </submittedName>
</protein>
<proteinExistence type="predicted"/>
<accession>A0A915KAR8</accession>
<reference evidence="2" key="1">
    <citation type="submission" date="2022-11" db="UniProtKB">
        <authorList>
            <consortium name="WormBaseParasite"/>
        </authorList>
    </citation>
    <scope>IDENTIFICATION</scope>
</reference>
<keyword evidence="1" id="KW-1185">Reference proteome</keyword>
<dbReference type="WBParaSite" id="nRc.2.0.1.t35450-RA">
    <property type="protein sequence ID" value="nRc.2.0.1.t35450-RA"/>
    <property type="gene ID" value="nRc.2.0.1.g35450"/>
</dbReference>
<dbReference type="Proteomes" id="UP000887565">
    <property type="component" value="Unplaced"/>
</dbReference>
<organism evidence="1 2">
    <name type="scientific">Romanomermis culicivorax</name>
    <name type="common">Nematode worm</name>
    <dbReference type="NCBI Taxonomy" id="13658"/>
    <lineage>
        <taxon>Eukaryota</taxon>
        <taxon>Metazoa</taxon>
        <taxon>Ecdysozoa</taxon>
        <taxon>Nematoda</taxon>
        <taxon>Enoplea</taxon>
        <taxon>Dorylaimia</taxon>
        <taxon>Mermithida</taxon>
        <taxon>Mermithoidea</taxon>
        <taxon>Mermithidae</taxon>
        <taxon>Romanomermis</taxon>
    </lineage>
</organism>
<dbReference type="AlphaFoldDB" id="A0A915KAR8"/>